<protein>
    <submittedName>
        <fullName evidence="1">Uncharacterized protein</fullName>
    </submittedName>
</protein>
<dbReference type="RefSeq" id="WP_005215002.1">
    <property type="nucleotide sequence ID" value="NZ_KB291681.1"/>
</dbReference>
<organism evidence="1 2">
    <name type="scientific">Clostridium celatum DSM 1785</name>
    <dbReference type="NCBI Taxonomy" id="545697"/>
    <lineage>
        <taxon>Bacteria</taxon>
        <taxon>Bacillati</taxon>
        <taxon>Bacillota</taxon>
        <taxon>Clostridia</taxon>
        <taxon>Eubacteriales</taxon>
        <taxon>Clostridiaceae</taxon>
        <taxon>Clostridium</taxon>
    </lineage>
</organism>
<dbReference type="EMBL" id="AMEZ01000091">
    <property type="protein sequence ID" value="EKY24061.1"/>
    <property type="molecule type" value="Genomic_DNA"/>
</dbReference>
<dbReference type="PATRIC" id="fig|545697.3.peg.2771"/>
<dbReference type="STRING" id="545697.HMPREF0216_02820"/>
<dbReference type="AlphaFoldDB" id="L1Q800"/>
<reference evidence="1 2" key="1">
    <citation type="submission" date="2012-05" db="EMBL/GenBank/DDBJ databases">
        <authorList>
            <person name="Weinstock G."/>
            <person name="Sodergren E."/>
            <person name="Lobos E.A."/>
            <person name="Fulton L."/>
            <person name="Fulton R."/>
            <person name="Courtney L."/>
            <person name="Fronick C."/>
            <person name="O'Laughlin M."/>
            <person name="Godfrey J."/>
            <person name="Wilson R.M."/>
            <person name="Miner T."/>
            <person name="Farmer C."/>
            <person name="Delehaunty K."/>
            <person name="Cordes M."/>
            <person name="Minx P."/>
            <person name="Tomlinson C."/>
            <person name="Chen J."/>
            <person name="Wollam A."/>
            <person name="Pepin K.H."/>
            <person name="Bhonagiri V."/>
            <person name="Zhang X."/>
            <person name="Suruliraj S."/>
            <person name="Warren W."/>
            <person name="Mitreva M."/>
            <person name="Mardis E.R."/>
            <person name="Wilson R.K."/>
        </authorList>
    </citation>
    <scope>NUCLEOTIDE SEQUENCE [LARGE SCALE GENOMIC DNA]</scope>
    <source>
        <strain evidence="1 2">DSM 1785</strain>
    </source>
</reference>
<evidence type="ECO:0000313" key="2">
    <source>
        <dbReference type="Proteomes" id="UP000010420"/>
    </source>
</evidence>
<evidence type="ECO:0000313" key="1">
    <source>
        <dbReference type="EMBL" id="EKY24061.1"/>
    </source>
</evidence>
<comment type="caution">
    <text evidence="1">The sequence shown here is derived from an EMBL/GenBank/DDBJ whole genome shotgun (WGS) entry which is preliminary data.</text>
</comment>
<gene>
    <name evidence="1" type="ORF">HMPREF0216_02820</name>
</gene>
<accession>L1Q800</accession>
<proteinExistence type="predicted"/>
<dbReference type="HOGENOM" id="CLU_2552240_0_0_9"/>
<keyword evidence="2" id="KW-1185">Reference proteome</keyword>
<name>L1Q800_9CLOT</name>
<dbReference type="Proteomes" id="UP000010420">
    <property type="component" value="Unassembled WGS sequence"/>
</dbReference>
<sequence>MEKIKLKDIVGVRVRIGKLNSLGQVVSYRRGIIEYATDHLIGVKYDETCYKESFNRGAILEESNKRVEIRYGSDWIKLKGVI</sequence>